<dbReference type="Proteomes" id="UP000184386">
    <property type="component" value="Unassembled WGS sequence"/>
</dbReference>
<sequence>MSTINANDSGRATDDRSLNRHNQSMTNAHGRSANNTSKPYIPGSNGKSTRNQTAWNNKEHRNGKISRDTKPDGRSSGYNNRDSSDLKAAGYPDRRNKDTRNTSYTKYTGQNSNRDAKAVNYGARDNNNGRTAAGGKPFSPGNKEYKGKKPYGTYGKDSYGGGNGFHKDDDYEENNQRRKGCSSGGQRSDGKAKGTRDKEKEPQSDKLETVRRLEKEKKALERKSQELEKEKQSKPQLKKKRTSNVDWTKGYAKGLYGDDDEEDYSEYF</sequence>
<evidence type="ECO:0000313" key="2">
    <source>
        <dbReference type="EMBL" id="SHL68234.1"/>
    </source>
</evidence>
<keyword evidence="3" id="KW-1185">Reference proteome</keyword>
<feature type="compositionally biased region" description="Polar residues" evidence="1">
    <location>
        <begin position="20"/>
        <end position="38"/>
    </location>
</feature>
<dbReference type="EMBL" id="FRAC01000044">
    <property type="protein sequence ID" value="SHL68234.1"/>
    <property type="molecule type" value="Genomic_DNA"/>
</dbReference>
<feature type="compositionally biased region" description="Acidic residues" evidence="1">
    <location>
        <begin position="257"/>
        <end position="268"/>
    </location>
</feature>
<dbReference type="RefSeq" id="WP_073280352.1">
    <property type="nucleotide sequence ID" value="NZ_FRAC01000044.1"/>
</dbReference>
<gene>
    <name evidence="2" type="ORF">SAMN02745136_05458</name>
</gene>
<name>A0A1M7CLS9_9FIRM</name>
<evidence type="ECO:0000256" key="1">
    <source>
        <dbReference type="SAM" id="MobiDB-lite"/>
    </source>
</evidence>
<protein>
    <submittedName>
        <fullName evidence="2">Uncharacterized protein</fullName>
    </submittedName>
</protein>
<organism evidence="2 3">
    <name type="scientific">Anaerocolumna jejuensis DSM 15929</name>
    <dbReference type="NCBI Taxonomy" id="1121322"/>
    <lineage>
        <taxon>Bacteria</taxon>
        <taxon>Bacillati</taxon>
        <taxon>Bacillota</taxon>
        <taxon>Clostridia</taxon>
        <taxon>Lachnospirales</taxon>
        <taxon>Lachnospiraceae</taxon>
        <taxon>Anaerocolumna</taxon>
    </lineage>
</organism>
<feature type="compositionally biased region" description="Polar residues" evidence="1">
    <location>
        <begin position="1"/>
        <end position="10"/>
    </location>
</feature>
<reference evidence="2 3" key="1">
    <citation type="submission" date="2016-11" db="EMBL/GenBank/DDBJ databases">
        <authorList>
            <person name="Jaros S."/>
            <person name="Januszkiewicz K."/>
            <person name="Wedrychowicz H."/>
        </authorList>
    </citation>
    <scope>NUCLEOTIDE SEQUENCE [LARGE SCALE GENOMIC DNA]</scope>
    <source>
        <strain evidence="2 3">DSM 15929</strain>
    </source>
</reference>
<feature type="compositionally biased region" description="Basic and acidic residues" evidence="1">
    <location>
        <begin position="188"/>
        <end position="233"/>
    </location>
</feature>
<accession>A0A1M7CLS9</accession>
<dbReference type="AlphaFoldDB" id="A0A1M7CLS9"/>
<feature type="region of interest" description="Disordered" evidence="1">
    <location>
        <begin position="1"/>
        <end position="268"/>
    </location>
</feature>
<evidence type="ECO:0000313" key="3">
    <source>
        <dbReference type="Proteomes" id="UP000184386"/>
    </source>
</evidence>
<proteinExistence type="predicted"/>
<feature type="compositionally biased region" description="Polar residues" evidence="1">
    <location>
        <begin position="101"/>
        <end position="113"/>
    </location>
</feature>
<dbReference type="OrthoDB" id="2068513at2"/>
<feature type="compositionally biased region" description="Basic and acidic residues" evidence="1">
    <location>
        <begin position="57"/>
        <end position="73"/>
    </location>
</feature>
<feature type="compositionally biased region" description="Polar residues" evidence="1">
    <location>
        <begin position="45"/>
        <end position="56"/>
    </location>
</feature>
<dbReference type="STRING" id="1121322.SAMN02745136_05458"/>